<dbReference type="EMBL" id="HBUF01408879">
    <property type="protein sequence ID" value="CAG6738658.1"/>
    <property type="molecule type" value="Transcribed_RNA"/>
</dbReference>
<protein>
    <submittedName>
        <fullName evidence="2">Uncharacterized protein</fullName>
    </submittedName>
</protein>
<dbReference type="EMBL" id="HBUF01595117">
    <property type="protein sequence ID" value="CAG6774530.1"/>
    <property type="molecule type" value="Transcribed_RNA"/>
</dbReference>
<dbReference type="EMBL" id="HBUF01241750">
    <property type="protein sequence ID" value="CAG6677175.1"/>
    <property type="molecule type" value="Transcribed_RNA"/>
</dbReference>
<dbReference type="EMBL" id="HBUF01084835">
    <property type="protein sequence ID" value="CAG6634052.1"/>
    <property type="molecule type" value="Transcribed_RNA"/>
</dbReference>
<name>A0A8D8VSG2_9HEMI</name>
<evidence type="ECO:0000313" key="2">
    <source>
        <dbReference type="EMBL" id="CAG6634052.1"/>
    </source>
</evidence>
<proteinExistence type="predicted"/>
<keyword evidence="1" id="KW-1133">Transmembrane helix</keyword>
<reference evidence="2" key="1">
    <citation type="submission" date="2021-05" db="EMBL/GenBank/DDBJ databases">
        <authorList>
            <person name="Alioto T."/>
            <person name="Alioto T."/>
            <person name="Gomez Garrido J."/>
        </authorList>
    </citation>
    <scope>NUCLEOTIDE SEQUENCE</scope>
</reference>
<organism evidence="2">
    <name type="scientific">Cacopsylla melanoneura</name>
    <dbReference type="NCBI Taxonomy" id="428564"/>
    <lineage>
        <taxon>Eukaryota</taxon>
        <taxon>Metazoa</taxon>
        <taxon>Ecdysozoa</taxon>
        <taxon>Arthropoda</taxon>
        <taxon>Hexapoda</taxon>
        <taxon>Insecta</taxon>
        <taxon>Pterygota</taxon>
        <taxon>Neoptera</taxon>
        <taxon>Paraneoptera</taxon>
        <taxon>Hemiptera</taxon>
        <taxon>Sternorrhyncha</taxon>
        <taxon>Psylloidea</taxon>
        <taxon>Psyllidae</taxon>
        <taxon>Psyllinae</taxon>
        <taxon>Cacopsylla</taxon>
    </lineage>
</organism>
<dbReference type="AlphaFoldDB" id="A0A8D8VSG2"/>
<keyword evidence="1" id="KW-0812">Transmembrane</keyword>
<accession>A0A8D8VSG2</accession>
<keyword evidence="1" id="KW-0472">Membrane</keyword>
<evidence type="ECO:0000256" key="1">
    <source>
        <dbReference type="SAM" id="Phobius"/>
    </source>
</evidence>
<sequence>MCVLCVLLGCVFSISFMTPFCALRFLIRFCSTCLSCPSSFRYFSKSSISKVSPKSNNFGVPLTFFFLFSFRVAFGLLVVVVRLVFGFIVSRRDAIPLLYRALTSHTTFWRYFNATFTK</sequence>
<feature type="transmembrane region" description="Helical" evidence="1">
    <location>
        <begin position="62"/>
        <end position="85"/>
    </location>
</feature>